<keyword evidence="1" id="KW-0812">Transmembrane</keyword>
<evidence type="ECO:0000313" key="2">
    <source>
        <dbReference type="EMBL" id="MFI0570140.1"/>
    </source>
</evidence>
<proteinExistence type="predicted"/>
<evidence type="ECO:0008006" key="5">
    <source>
        <dbReference type="Google" id="ProtNLM"/>
    </source>
</evidence>
<dbReference type="AlphaFoldDB" id="A0A6B3QKD5"/>
<keyword evidence="1" id="KW-0472">Membrane</keyword>
<evidence type="ECO:0000313" key="3">
    <source>
        <dbReference type="EMBL" id="NEV88559.1"/>
    </source>
</evidence>
<gene>
    <name evidence="2" type="ORF">ACH3YB_00625</name>
    <name evidence="3" type="ORF">GUR47_18040</name>
</gene>
<accession>A0A6B3QKD5</accession>
<reference evidence="2 4" key="2">
    <citation type="submission" date="2024-10" db="EMBL/GenBank/DDBJ databases">
        <authorList>
            <person name="Wannawong T."/>
            <person name="Kuncharoen N."/>
            <person name="Mhuantong W."/>
        </authorList>
    </citation>
    <scope>NUCLEOTIDE SEQUENCE [LARGE SCALE GENOMIC DNA]</scope>
    <source>
        <strain evidence="2 4">CALK1-4</strain>
    </source>
</reference>
<sequence length="201" mass="22668">MFLQPQLRALLRDGAQGVERHDARNLQRSWRKFAAFAYVAEQYGYRYDGLSTLSPKGSPNPYFAFRRLPDAPERAAWSAQHYPAAPEAGPLPGMRPGGSRLRPLPEVQHEVDLLHARIMVDYSRTHRRRGLIALLVLMAAMLIPLSQTGFSAQSLLVCGAVWLFFAALWLTGLAIARHRYRKYSRVLRDSGVDWPSNPSLA</sequence>
<name>A0A6B3QKD5_STRTE</name>
<keyword evidence="4" id="KW-1185">Reference proteome</keyword>
<organism evidence="3">
    <name type="scientific">Streptomyces tendae</name>
    <dbReference type="NCBI Taxonomy" id="1932"/>
    <lineage>
        <taxon>Bacteria</taxon>
        <taxon>Bacillati</taxon>
        <taxon>Actinomycetota</taxon>
        <taxon>Actinomycetes</taxon>
        <taxon>Kitasatosporales</taxon>
        <taxon>Streptomycetaceae</taxon>
        <taxon>Streptomyces</taxon>
    </lineage>
</organism>
<feature type="transmembrane region" description="Helical" evidence="1">
    <location>
        <begin position="131"/>
        <end position="148"/>
    </location>
</feature>
<dbReference type="EMBL" id="JAAIFS010000003">
    <property type="protein sequence ID" value="NEV88559.1"/>
    <property type="molecule type" value="Genomic_DNA"/>
</dbReference>
<keyword evidence="1" id="KW-1133">Transmembrane helix</keyword>
<reference evidence="3" key="1">
    <citation type="journal article" date="2020" name="Microorganisms">
        <title>Isolation, Genomic and Metabolomic Characterization of Streptomyces tendae VITAKN with Quorum Sensing Inhibitory Activity from Southern India.</title>
        <authorList>
            <person name="Ishaque N.M."/>
            <person name="Burgsdorf I."/>
            <person name="Limlingan Malit J.J."/>
            <person name="Saha S."/>
            <person name="Teta R."/>
            <person name="Ewe D."/>
            <person name="Kannabiran K."/>
            <person name="Hrouzek P."/>
            <person name="Steindler L."/>
            <person name="Costantino V."/>
            <person name="Saurav K."/>
        </authorList>
    </citation>
    <scope>NUCLEOTIDE SEQUENCE</scope>
    <source>
        <strain evidence="3">VITAKN</strain>
    </source>
</reference>
<evidence type="ECO:0000313" key="4">
    <source>
        <dbReference type="Proteomes" id="UP001610810"/>
    </source>
</evidence>
<dbReference type="EMBL" id="JBIQWK010000001">
    <property type="protein sequence ID" value="MFI0570140.1"/>
    <property type="molecule type" value="Genomic_DNA"/>
</dbReference>
<dbReference type="Proteomes" id="UP001610810">
    <property type="component" value="Unassembled WGS sequence"/>
</dbReference>
<evidence type="ECO:0000256" key="1">
    <source>
        <dbReference type="SAM" id="Phobius"/>
    </source>
</evidence>
<protein>
    <recommendedName>
        <fullName evidence="5">Integral membrane protein</fullName>
    </recommendedName>
</protein>
<feature type="transmembrane region" description="Helical" evidence="1">
    <location>
        <begin position="154"/>
        <end position="176"/>
    </location>
</feature>
<comment type="caution">
    <text evidence="3">The sequence shown here is derived from an EMBL/GenBank/DDBJ whole genome shotgun (WGS) entry which is preliminary data.</text>
</comment>
<dbReference type="RefSeq" id="WP_127892117.1">
    <property type="nucleotide sequence ID" value="NZ_CBDRGF010000037.1"/>
</dbReference>